<evidence type="ECO:0000313" key="1">
    <source>
        <dbReference type="EMBL" id="AMS06389.1"/>
    </source>
</evidence>
<keyword evidence="4" id="KW-1185">Reference proteome</keyword>
<dbReference type="EMBL" id="CP014352">
    <property type="protein sequence ID" value="AMS06389.1"/>
    <property type="molecule type" value="Genomic_DNA"/>
</dbReference>
<dbReference type="SUPFAM" id="SSF52980">
    <property type="entry name" value="Restriction endonuclease-like"/>
    <property type="match status" value="1"/>
</dbReference>
<dbReference type="Proteomes" id="UP000178666">
    <property type="component" value="Chromosome"/>
</dbReference>
<reference evidence="1 3" key="2">
    <citation type="submission" date="2016-02" db="EMBL/GenBank/DDBJ databases">
        <title>Complete Genome Sequence of Propionibacterium acidipropionici ATCC 55737.</title>
        <authorList>
            <person name="Luna Flores C.H."/>
            <person name="Nielsen L.K."/>
            <person name="Marcellin E."/>
        </authorList>
    </citation>
    <scope>NUCLEOTIDE SEQUENCE [LARGE SCALE GENOMIC DNA]</scope>
    <source>
        <strain evidence="1 3">ATCC 55737</strain>
    </source>
</reference>
<gene>
    <name evidence="2" type="ORF">A8L58_15445</name>
    <name evidence="1" type="ORF">AXH35_13985</name>
</gene>
<name>A0AAC8YGY1_9ACTN</name>
<proteinExistence type="predicted"/>
<sequence>MRENTLENLPTGVTLLTAAESRSPEIRYALSQGVLVRGAPVAPRVVMPAQLAEDPRAWVCAVHCAEPDLPVAGRAALWSTRGLDPTMPVHVFSPGPRRSTARVKYIRTTLPRDLVIGTNTGSCTVDEISVILCAALGDLETACEVIREGWVTRKTLAEAASMLPNNSWLGRRSSAILADLAGNPWSVAELNLHRLLRRAGIDGWTGNPTIYLGDGLSRTPDVALVEHGIIIEVNSVEFHSGAEALERETRRVSDFMRAGWTVVTLTPSMITQDPDGVLDLIRSQMAPQRIRTSRRDQCRWGEDR</sequence>
<accession>A0AAC8YGY1</accession>
<evidence type="ECO:0008006" key="5">
    <source>
        <dbReference type="Google" id="ProtNLM"/>
    </source>
</evidence>
<dbReference type="Proteomes" id="UP000075221">
    <property type="component" value="Chromosome"/>
</dbReference>
<protein>
    <recommendedName>
        <fullName evidence="5">DUF559 domain-containing protein</fullName>
    </recommendedName>
</protein>
<dbReference type="RefSeq" id="WP_062820238.1">
    <property type="nucleotide sequence ID" value="NZ_CP014352.1"/>
</dbReference>
<evidence type="ECO:0000313" key="3">
    <source>
        <dbReference type="Proteomes" id="UP000075221"/>
    </source>
</evidence>
<reference evidence="2 4" key="1">
    <citation type="journal article" date="2016" name="Plant Dis.">
        <title>Improved production of propionic acid using genome shuffling.</title>
        <authorList>
            <person name="Luna-Flores C.H."/>
            <person name="Palfreyman R.W."/>
            <person name="Kromer J.O."/>
            <person name="Nielsen L.K."/>
            <person name="Marcellin E."/>
        </authorList>
    </citation>
    <scope>NUCLEOTIDE SEQUENCE [LARGE SCALE GENOMIC DNA]</scope>
    <source>
        <strain evidence="2 4">F3E8</strain>
    </source>
</reference>
<dbReference type="InterPro" id="IPR011335">
    <property type="entry name" value="Restrct_endonuc-II-like"/>
</dbReference>
<organism evidence="1 3">
    <name type="scientific">Acidipropionibacterium acidipropionici</name>
    <dbReference type="NCBI Taxonomy" id="1748"/>
    <lineage>
        <taxon>Bacteria</taxon>
        <taxon>Bacillati</taxon>
        <taxon>Actinomycetota</taxon>
        <taxon>Actinomycetes</taxon>
        <taxon>Propionibacteriales</taxon>
        <taxon>Propionibacteriaceae</taxon>
        <taxon>Acidipropionibacterium</taxon>
    </lineage>
</organism>
<dbReference type="EMBL" id="CP015970">
    <property type="protein sequence ID" value="AOZ47840.1"/>
    <property type="molecule type" value="Genomic_DNA"/>
</dbReference>
<dbReference type="AlphaFoldDB" id="A0AAC8YGY1"/>
<evidence type="ECO:0000313" key="4">
    <source>
        <dbReference type="Proteomes" id="UP000178666"/>
    </source>
</evidence>
<evidence type="ECO:0000313" key="2">
    <source>
        <dbReference type="EMBL" id="AOZ47840.1"/>
    </source>
</evidence>